<sequence length="857" mass="96764">MQHKMDSEYQACLRKQEHIKDQSDKKREQSRQELRQRSLSSISPLRRYERPWISRLPVNRQASFPKPILSRRQQMNQRNVLENLESETFKKAEGKGRKTPVLQGIAKITRRSEPQNVTGQRNGPIQKTKKKLQEKKNIFQSSKLNIGSKQLDQDLKKGNILTVAQQPLANSMDSSVQTANNSSVSNESSNSNLPPIRNTLMKPKEDDFYTALCSNVEASVGINEDTKNDNLAQEFHSVDLNKPPLIDQSRGSAISLTQVEQHNCETVVGSDGSKAELSHRFLRQHDVIVDSAIEPHSLGQRKVRDQKKSYSLEENLLEEAHKNESEHLEFNTKHPQAENRPGSAAAVEAPGNLNSPEDWQGSNVCGRERQSFESNQRCYAGFTSARSTVQRPSMHSTLNIPSTLVQTANRSDMASNVDIATGPVQIPELNGNPRLTARRQLSPIRIRDSFSGAESCQSSSPTVSHFDDSNLLEDSLSNGLSSISPSITSHDEDNFLNSHSSSSSTDSSPPSLFRTNFTAHLHMTGPLPDQVPIFLTVSDLRNQSNYISNTTSCNSISTKEVNKAETDPEKLKKLQESLLAEDPEEEGDQCRICQIAGGSVTNPLLEPCGCGGSLRFVHQECLKSWLKAKIKSGAELGAVKTCELCKQTLTVDLDDFNVNDYYRNHQQSRSKNDPDSTYNEENLAQCIFDFFGAGTETSFNTIKWALLLLANHPDIQEKVQKEIKDVFDISQSISYQDRKKLPYTNAVIHEMQRGTIIFPELRSVLLDPEQWETPEEFNPNHFLDKDGKFAQDELMNSGLYLVLLLHLYEQRFAELMRLNYNQASRDREDLHFLCVNHIYSQQPRNLRVPSLSHYWIK</sequence>
<evidence type="ECO:0000256" key="7">
    <source>
        <dbReference type="ARBA" id="ARBA00022771"/>
    </source>
</evidence>
<keyword evidence="10" id="KW-0408">Iron</keyword>
<evidence type="ECO:0000256" key="1">
    <source>
        <dbReference type="ARBA" id="ARBA00000900"/>
    </source>
</evidence>
<dbReference type="InterPro" id="IPR002401">
    <property type="entry name" value="Cyt_P450_E_grp-I"/>
</dbReference>
<dbReference type="GO" id="GO:0004497">
    <property type="term" value="F:monooxygenase activity"/>
    <property type="evidence" value="ECO:0007669"/>
    <property type="project" value="InterPro"/>
</dbReference>
<evidence type="ECO:0000256" key="8">
    <source>
        <dbReference type="ARBA" id="ARBA00022786"/>
    </source>
</evidence>
<feature type="region of interest" description="Disordered" evidence="11">
    <location>
        <begin position="322"/>
        <end position="360"/>
    </location>
</feature>
<evidence type="ECO:0000259" key="12">
    <source>
        <dbReference type="PROSITE" id="PS51292"/>
    </source>
</evidence>
<dbReference type="InterPro" id="IPR013083">
    <property type="entry name" value="Znf_RING/FYVE/PHD"/>
</dbReference>
<dbReference type="PANTHER" id="PTHR14471">
    <property type="entry name" value="MARCH7/10 E3 UBIQUITIN PROTEIN LIGASE FAMILY MEMBER"/>
    <property type="match status" value="1"/>
</dbReference>
<dbReference type="InterPro" id="IPR052297">
    <property type="entry name" value="RING-CH-type_E3_ubiq-ligase"/>
</dbReference>
<dbReference type="EMBL" id="AZIM01001608">
    <property type="protein sequence ID" value="ETE66274.1"/>
    <property type="molecule type" value="Genomic_DNA"/>
</dbReference>
<evidence type="ECO:0000256" key="10">
    <source>
        <dbReference type="ARBA" id="ARBA00023004"/>
    </source>
</evidence>
<dbReference type="AlphaFoldDB" id="V8NVJ7"/>
<keyword evidence="8" id="KW-0833">Ubl conjugation pathway</keyword>
<evidence type="ECO:0000256" key="2">
    <source>
        <dbReference type="ARBA" id="ARBA00004906"/>
    </source>
</evidence>
<reference evidence="13 14" key="1">
    <citation type="journal article" date="2013" name="Proc. Natl. Acad. Sci. U.S.A.">
        <title>The king cobra genome reveals dynamic gene evolution and adaptation in the snake venom system.</title>
        <authorList>
            <person name="Vonk F.J."/>
            <person name="Casewell N.R."/>
            <person name="Henkel C.V."/>
            <person name="Heimberg A.M."/>
            <person name="Jansen H.J."/>
            <person name="McCleary R.J."/>
            <person name="Kerkkamp H.M."/>
            <person name="Vos R.A."/>
            <person name="Guerreiro I."/>
            <person name="Calvete J.J."/>
            <person name="Wuster W."/>
            <person name="Woods A.E."/>
            <person name="Logan J.M."/>
            <person name="Harrison R.A."/>
            <person name="Castoe T.A."/>
            <person name="de Koning A.P."/>
            <person name="Pollock D.D."/>
            <person name="Yandell M."/>
            <person name="Calderon D."/>
            <person name="Renjifo C."/>
            <person name="Currier R.B."/>
            <person name="Salgado D."/>
            <person name="Pla D."/>
            <person name="Sanz L."/>
            <person name="Hyder A.S."/>
            <person name="Ribeiro J.M."/>
            <person name="Arntzen J.W."/>
            <person name="van den Thillart G.E."/>
            <person name="Boetzer M."/>
            <person name="Pirovano W."/>
            <person name="Dirks R.P."/>
            <person name="Spaink H.P."/>
            <person name="Duboule D."/>
            <person name="McGlinn E."/>
            <person name="Kini R.M."/>
            <person name="Richardson M.K."/>
        </authorList>
    </citation>
    <scope>NUCLEOTIDE SEQUENCE</scope>
    <source>
        <tissue evidence="13">Blood</tissue>
    </source>
</reference>
<dbReference type="GO" id="GO:0061630">
    <property type="term" value="F:ubiquitin protein ligase activity"/>
    <property type="evidence" value="ECO:0007669"/>
    <property type="project" value="UniProtKB-EC"/>
</dbReference>
<comment type="catalytic activity">
    <reaction evidence="1">
        <text>S-ubiquitinyl-[E2 ubiquitin-conjugating enzyme]-L-cysteine + [acceptor protein]-L-lysine = [E2 ubiquitin-conjugating enzyme]-L-cysteine + N(6)-ubiquitinyl-[acceptor protein]-L-lysine.</text>
        <dbReference type="EC" id="2.3.2.27"/>
    </reaction>
</comment>
<evidence type="ECO:0000256" key="4">
    <source>
        <dbReference type="ARBA" id="ARBA00012483"/>
    </source>
</evidence>
<evidence type="ECO:0000313" key="14">
    <source>
        <dbReference type="Proteomes" id="UP000018936"/>
    </source>
</evidence>
<comment type="caution">
    <text evidence="13">The sequence shown here is derived from an EMBL/GenBank/DDBJ whole genome shotgun (WGS) entry which is preliminary data.</text>
</comment>
<keyword evidence="7" id="KW-0863">Zinc-finger</keyword>
<feature type="region of interest" description="Disordered" evidence="11">
    <location>
        <begin position="171"/>
        <end position="195"/>
    </location>
</feature>
<evidence type="ECO:0000256" key="5">
    <source>
        <dbReference type="ARBA" id="ARBA00022679"/>
    </source>
</evidence>
<keyword evidence="9" id="KW-0862">Zinc</keyword>
<keyword evidence="14" id="KW-1185">Reference proteome</keyword>
<gene>
    <name evidence="13" type="primary">MARCH10</name>
    <name evidence="13" type="ORF">L345_07950</name>
</gene>
<evidence type="ECO:0000256" key="9">
    <source>
        <dbReference type="ARBA" id="ARBA00022833"/>
    </source>
</evidence>
<keyword evidence="6" id="KW-0479">Metal-binding</keyword>
<dbReference type="Gene3D" id="1.10.630.10">
    <property type="entry name" value="Cytochrome P450"/>
    <property type="match status" value="2"/>
</dbReference>
<feature type="region of interest" description="Disordered" evidence="11">
    <location>
        <begin position="1"/>
        <end position="41"/>
    </location>
</feature>
<dbReference type="InterPro" id="IPR036396">
    <property type="entry name" value="Cyt_P450_sf"/>
</dbReference>
<feature type="compositionally biased region" description="Low complexity" evidence="11">
    <location>
        <begin position="498"/>
        <end position="511"/>
    </location>
</feature>
<feature type="region of interest" description="Disordered" evidence="11">
    <location>
        <begin position="491"/>
        <end position="511"/>
    </location>
</feature>
<dbReference type="OrthoDB" id="264354at2759"/>
<dbReference type="SUPFAM" id="SSF57850">
    <property type="entry name" value="RING/U-box"/>
    <property type="match status" value="1"/>
</dbReference>
<dbReference type="SUPFAM" id="SSF48264">
    <property type="entry name" value="Cytochrome P450"/>
    <property type="match status" value="1"/>
</dbReference>
<organism evidence="13 14">
    <name type="scientific">Ophiophagus hannah</name>
    <name type="common">King cobra</name>
    <name type="synonym">Naja hannah</name>
    <dbReference type="NCBI Taxonomy" id="8665"/>
    <lineage>
        <taxon>Eukaryota</taxon>
        <taxon>Metazoa</taxon>
        <taxon>Chordata</taxon>
        <taxon>Craniata</taxon>
        <taxon>Vertebrata</taxon>
        <taxon>Euteleostomi</taxon>
        <taxon>Lepidosauria</taxon>
        <taxon>Squamata</taxon>
        <taxon>Bifurcata</taxon>
        <taxon>Unidentata</taxon>
        <taxon>Episquamata</taxon>
        <taxon>Toxicofera</taxon>
        <taxon>Serpentes</taxon>
        <taxon>Colubroidea</taxon>
        <taxon>Elapidae</taxon>
        <taxon>Elapinae</taxon>
        <taxon>Ophiophagus</taxon>
    </lineage>
</organism>
<evidence type="ECO:0000256" key="6">
    <source>
        <dbReference type="ARBA" id="ARBA00022723"/>
    </source>
</evidence>
<dbReference type="PRINTS" id="PR00463">
    <property type="entry name" value="EP450I"/>
</dbReference>
<feature type="domain" description="RING-CH-type" evidence="12">
    <location>
        <begin position="582"/>
        <end position="652"/>
    </location>
</feature>
<dbReference type="Pfam" id="PF00067">
    <property type="entry name" value="p450"/>
    <property type="match status" value="1"/>
</dbReference>
<dbReference type="GO" id="GO:0016705">
    <property type="term" value="F:oxidoreductase activity, acting on paired donors, with incorporation or reduction of molecular oxygen"/>
    <property type="evidence" value="ECO:0007669"/>
    <property type="project" value="InterPro"/>
</dbReference>
<comment type="pathway">
    <text evidence="2">Protein modification; protein ubiquitination.</text>
</comment>
<feature type="compositionally biased region" description="Basic and acidic residues" evidence="11">
    <location>
        <begin position="14"/>
        <end position="36"/>
    </location>
</feature>
<dbReference type="InterPro" id="IPR001128">
    <property type="entry name" value="Cyt_P450"/>
</dbReference>
<evidence type="ECO:0000256" key="11">
    <source>
        <dbReference type="SAM" id="MobiDB-lite"/>
    </source>
</evidence>
<dbReference type="PANTHER" id="PTHR14471:SF5">
    <property type="entry name" value="E3 UBIQUITIN-PROTEIN LIGASE MARCHF10-RELATED"/>
    <property type="match status" value="1"/>
</dbReference>
<protein>
    <recommendedName>
        <fullName evidence="4">RING-type E3 ubiquitin transferase</fullName>
        <ecNumber evidence="4">2.3.2.27</ecNumber>
    </recommendedName>
</protein>
<evidence type="ECO:0000256" key="3">
    <source>
        <dbReference type="ARBA" id="ARBA00010617"/>
    </source>
</evidence>
<dbReference type="Pfam" id="PF12906">
    <property type="entry name" value="RINGv"/>
    <property type="match status" value="1"/>
</dbReference>
<evidence type="ECO:0000313" key="13">
    <source>
        <dbReference type="EMBL" id="ETE66274.1"/>
    </source>
</evidence>
<name>V8NVJ7_OPHHA</name>
<dbReference type="GO" id="GO:0008270">
    <property type="term" value="F:zinc ion binding"/>
    <property type="evidence" value="ECO:0007669"/>
    <property type="project" value="UniProtKB-KW"/>
</dbReference>
<dbReference type="GO" id="GO:0020037">
    <property type="term" value="F:heme binding"/>
    <property type="evidence" value="ECO:0007669"/>
    <property type="project" value="InterPro"/>
</dbReference>
<dbReference type="CDD" id="cd16813">
    <property type="entry name" value="RING_CH-C4HC3_MARCH10"/>
    <property type="match status" value="1"/>
</dbReference>
<feature type="non-terminal residue" evidence="13">
    <location>
        <position position="1"/>
    </location>
</feature>
<dbReference type="InterPro" id="IPR011016">
    <property type="entry name" value="Znf_RING-CH"/>
</dbReference>
<keyword evidence="5" id="KW-0808">Transferase</keyword>
<dbReference type="EC" id="2.3.2.27" evidence="4"/>
<comment type="similarity">
    <text evidence="3">Belongs to the cytochrome P450 family.</text>
</comment>
<dbReference type="GO" id="GO:0005506">
    <property type="term" value="F:iron ion binding"/>
    <property type="evidence" value="ECO:0007669"/>
    <property type="project" value="InterPro"/>
</dbReference>
<proteinExistence type="inferred from homology"/>
<dbReference type="SMART" id="SM00744">
    <property type="entry name" value="RINGv"/>
    <property type="match status" value="1"/>
</dbReference>
<dbReference type="Proteomes" id="UP000018936">
    <property type="component" value="Unassembled WGS sequence"/>
</dbReference>
<dbReference type="PROSITE" id="PS51292">
    <property type="entry name" value="ZF_RING_CH"/>
    <property type="match status" value="1"/>
</dbReference>
<feature type="compositionally biased region" description="Basic and acidic residues" evidence="11">
    <location>
        <begin position="322"/>
        <end position="337"/>
    </location>
</feature>
<accession>V8NVJ7</accession>
<dbReference type="InterPro" id="IPR042583">
    <property type="entry name" value="MARCH10_RING_CH-C4HC3"/>
</dbReference>
<feature type="compositionally biased region" description="Low complexity" evidence="11">
    <location>
        <begin position="180"/>
        <end position="192"/>
    </location>
</feature>
<dbReference type="Gene3D" id="3.30.40.10">
    <property type="entry name" value="Zinc/RING finger domain, C3HC4 (zinc finger)"/>
    <property type="match status" value="1"/>
</dbReference>